<dbReference type="AlphaFoldDB" id="A0A4Y7RGJ2"/>
<evidence type="ECO:0000313" key="2">
    <source>
        <dbReference type="EMBL" id="TEB07901.1"/>
    </source>
</evidence>
<dbReference type="InterPro" id="IPR029060">
    <property type="entry name" value="PIN-like_dom_sf"/>
</dbReference>
<dbReference type="RefSeq" id="WP_190239679.1">
    <property type="nucleotide sequence ID" value="NZ_QFGA01000001.1"/>
</dbReference>
<sequence length="138" mass="15185">MKRSKVFLDSSVIIAGLASKKGGAYEVLVLSELGIVIPCISEDVVSEVLRNVQKKLPNSLAHYYALFKTLPFKILDASEKDMEYAKGLINEKDAPILASAISGSVDWLLSLDKHFLNIDGKEKLDFVICSPGNFLKKL</sequence>
<keyword evidence="3" id="KW-1185">Reference proteome</keyword>
<dbReference type="EMBL" id="QFGA01000001">
    <property type="protein sequence ID" value="TEB07901.1"/>
    <property type="molecule type" value="Genomic_DNA"/>
</dbReference>
<dbReference type="SMART" id="SM00670">
    <property type="entry name" value="PINc"/>
    <property type="match status" value="1"/>
</dbReference>
<name>A0A4Y7RGJ2_9FIRM</name>
<organism evidence="2 3">
    <name type="scientific">Pelotomaculum schinkii</name>
    <dbReference type="NCBI Taxonomy" id="78350"/>
    <lineage>
        <taxon>Bacteria</taxon>
        <taxon>Bacillati</taxon>
        <taxon>Bacillota</taxon>
        <taxon>Clostridia</taxon>
        <taxon>Eubacteriales</taxon>
        <taxon>Desulfotomaculaceae</taxon>
        <taxon>Pelotomaculum</taxon>
    </lineage>
</organism>
<reference evidence="2 3" key="1">
    <citation type="journal article" date="2018" name="Environ. Microbiol.">
        <title>Novel energy conservation strategies and behaviour of Pelotomaculum schinkii driving syntrophic propionate catabolism.</title>
        <authorList>
            <person name="Hidalgo-Ahumada C.A.P."/>
            <person name="Nobu M.K."/>
            <person name="Narihiro T."/>
            <person name="Tamaki H."/>
            <person name="Liu W.T."/>
            <person name="Kamagata Y."/>
            <person name="Stams A.J.M."/>
            <person name="Imachi H."/>
            <person name="Sousa D.Z."/>
        </authorList>
    </citation>
    <scope>NUCLEOTIDE SEQUENCE [LARGE SCALE GENOMIC DNA]</scope>
    <source>
        <strain evidence="2 3">HH</strain>
    </source>
</reference>
<comment type="caution">
    <text evidence="2">The sequence shown here is derived from an EMBL/GenBank/DDBJ whole genome shotgun (WGS) entry which is preliminary data.</text>
</comment>
<feature type="domain" description="PIN" evidence="1">
    <location>
        <begin position="4"/>
        <end position="117"/>
    </location>
</feature>
<dbReference type="Proteomes" id="UP000298324">
    <property type="component" value="Unassembled WGS sequence"/>
</dbReference>
<dbReference type="InterPro" id="IPR002716">
    <property type="entry name" value="PIN_dom"/>
</dbReference>
<dbReference type="SUPFAM" id="SSF88723">
    <property type="entry name" value="PIN domain-like"/>
    <property type="match status" value="1"/>
</dbReference>
<accession>A0A4Y7RGJ2</accession>
<dbReference type="Pfam" id="PF13470">
    <property type="entry name" value="PIN_3"/>
    <property type="match status" value="1"/>
</dbReference>
<proteinExistence type="predicted"/>
<gene>
    <name evidence="2" type="ORF">Psch_01456</name>
</gene>
<evidence type="ECO:0000313" key="3">
    <source>
        <dbReference type="Proteomes" id="UP000298324"/>
    </source>
</evidence>
<protein>
    <submittedName>
        <fullName evidence="2">PIN domain protein</fullName>
    </submittedName>
</protein>
<evidence type="ECO:0000259" key="1">
    <source>
        <dbReference type="SMART" id="SM00670"/>
    </source>
</evidence>
<dbReference type="Gene3D" id="3.40.50.1010">
    <property type="entry name" value="5'-nuclease"/>
    <property type="match status" value="1"/>
</dbReference>